<accession>A0ABM6UZK2</accession>
<keyword evidence="2" id="KW-1185">Reference proteome</keyword>
<dbReference type="Proteomes" id="UP000240908">
    <property type="component" value="Chromosome"/>
</dbReference>
<proteinExistence type="predicted"/>
<dbReference type="EMBL" id="CP028487">
    <property type="protein sequence ID" value="AVX40478.1"/>
    <property type="molecule type" value="Genomic_DNA"/>
</dbReference>
<dbReference type="InterPro" id="IPR058601">
    <property type="entry name" value="Phage_phiTE_015-like"/>
</dbReference>
<reference evidence="2" key="1">
    <citation type="journal article" date="2018" name="Genome Announc.">
        <title>First complete genome sequence of Yersinia massiliensis.</title>
        <authorList>
            <person name="Thomas M.C."/>
            <person name="Arling V."/>
            <person name="Goji N."/>
            <person name="Janzen T.W."/>
            <person name="Duceppe M.-O."/>
            <person name="Mathews A."/>
            <person name="Carrillo C."/>
            <person name="Amoako K."/>
        </authorList>
    </citation>
    <scope>NUCLEOTIDE SEQUENCE [LARGE SCALE GENOMIC DNA]</scope>
    <source>
        <strain evidence="2">GTA</strain>
    </source>
</reference>
<protein>
    <submittedName>
        <fullName evidence="1">Uncharacterized protein</fullName>
    </submittedName>
</protein>
<gene>
    <name evidence="1" type="ORF">DA391_16110</name>
</gene>
<organism evidence="1 2">
    <name type="scientific">Yersinia massiliensis</name>
    <dbReference type="NCBI Taxonomy" id="419257"/>
    <lineage>
        <taxon>Bacteria</taxon>
        <taxon>Pseudomonadati</taxon>
        <taxon>Pseudomonadota</taxon>
        <taxon>Gammaproteobacteria</taxon>
        <taxon>Enterobacterales</taxon>
        <taxon>Yersiniaceae</taxon>
        <taxon>Yersinia</taxon>
    </lineage>
</organism>
<sequence length="60" mass="6774">MAWLKDAYLEVWKASRESLVVELPEIYGNGVPKCDEYDRAINECADALRTAGIRIKGESE</sequence>
<name>A0ABM6UZK2_9GAMM</name>
<evidence type="ECO:0000313" key="1">
    <source>
        <dbReference type="EMBL" id="AVX40478.1"/>
    </source>
</evidence>
<dbReference type="Pfam" id="PF26207">
    <property type="entry name" value="Phage_phiTE_015"/>
    <property type="match status" value="1"/>
</dbReference>
<evidence type="ECO:0000313" key="2">
    <source>
        <dbReference type="Proteomes" id="UP000240908"/>
    </source>
</evidence>